<evidence type="ECO:0000313" key="3">
    <source>
        <dbReference type="EMBL" id="KAF4377287.1"/>
    </source>
</evidence>
<evidence type="ECO:0000259" key="2">
    <source>
        <dbReference type="Pfam" id="PF13456"/>
    </source>
</evidence>
<evidence type="ECO:0000256" key="1">
    <source>
        <dbReference type="SAM" id="MobiDB-lite"/>
    </source>
</evidence>
<comment type="caution">
    <text evidence="3">The sequence shown here is derived from an EMBL/GenBank/DDBJ whole genome shotgun (WGS) entry which is preliminary data.</text>
</comment>
<dbReference type="AlphaFoldDB" id="A0A7J6G378"/>
<dbReference type="GO" id="GO:0004523">
    <property type="term" value="F:RNA-DNA hybrid ribonuclease activity"/>
    <property type="evidence" value="ECO:0007669"/>
    <property type="project" value="InterPro"/>
</dbReference>
<dbReference type="GO" id="GO:0003676">
    <property type="term" value="F:nucleic acid binding"/>
    <property type="evidence" value="ECO:0007669"/>
    <property type="project" value="InterPro"/>
</dbReference>
<gene>
    <name evidence="3" type="ORF">F8388_012388</name>
</gene>
<name>A0A7J6G378_CANSA</name>
<organism evidence="3 4">
    <name type="scientific">Cannabis sativa</name>
    <name type="common">Hemp</name>
    <name type="synonym">Marijuana</name>
    <dbReference type="NCBI Taxonomy" id="3483"/>
    <lineage>
        <taxon>Eukaryota</taxon>
        <taxon>Viridiplantae</taxon>
        <taxon>Streptophyta</taxon>
        <taxon>Embryophyta</taxon>
        <taxon>Tracheophyta</taxon>
        <taxon>Spermatophyta</taxon>
        <taxon>Magnoliopsida</taxon>
        <taxon>eudicotyledons</taxon>
        <taxon>Gunneridae</taxon>
        <taxon>Pentapetalae</taxon>
        <taxon>rosids</taxon>
        <taxon>fabids</taxon>
        <taxon>Rosales</taxon>
        <taxon>Cannabaceae</taxon>
        <taxon>Cannabis</taxon>
    </lineage>
</organism>
<feature type="region of interest" description="Disordered" evidence="1">
    <location>
        <begin position="1"/>
        <end position="21"/>
    </location>
</feature>
<proteinExistence type="predicted"/>
<reference evidence="3 4" key="1">
    <citation type="journal article" date="2020" name="bioRxiv">
        <title>Sequence and annotation of 42 cannabis genomes reveals extensive copy number variation in cannabinoid synthesis and pathogen resistance genes.</title>
        <authorList>
            <person name="Mckernan K.J."/>
            <person name="Helbert Y."/>
            <person name="Kane L.T."/>
            <person name="Ebling H."/>
            <person name="Zhang L."/>
            <person name="Liu B."/>
            <person name="Eaton Z."/>
            <person name="Mclaughlin S."/>
            <person name="Kingan S."/>
            <person name="Baybayan P."/>
            <person name="Concepcion G."/>
            <person name="Jordan M."/>
            <person name="Riva A."/>
            <person name="Barbazuk W."/>
            <person name="Harkins T."/>
        </authorList>
    </citation>
    <scope>NUCLEOTIDE SEQUENCE [LARGE SCALE GENOMIC DNA]</scope>
    <source>
        <strain evidence="4">cv. Jamaican Lion 4</strain>
        <tissue evidence="3">Leaf</tissue>
    </source>
</reference>
<dbReference type="EMBL" id="JAATIP010000081">
    <property type="protein sequence ID" value="KAF4377287.1"/>
    <property type="molecule type" value="Genomic_DNA"/>
</dbReference>
<protein>
    <recommendedName>
        <fullName evidence="2">RNase H type-1 domain-containing protein</fullName>
    </recommendedName>
</protein>
<sequence length="75" mass="8154">MEDVHNSGISPSPPKEGSPSTPLLLIRTKKFCTSLGAVVRNWRGQIVAGCSIPKVEAFSPLYAEAQALLEALWWC</sequence>
<accession>A0A7J6G378</accession>
<evidence type="ECO:0000313" key="4">
    <source>
        <dbReference type="Proteomes" id="UP000525078"/>
    </source>
</evidence>
<dbReference type="Proteomes" id="UP000525078">
    <property type="component" value="Unassembled WGS sequence"/>
</dbReference>
<feature type="domain" description="RNase H type-1" evidence="2">
    <location>
        <begin position="33"/>
        <end position="74"/>
    </location>
</feature>
<dbReference type="Pfam" id="PF13456">
    <property type="entry name" value="RVT_3"/>
    <property type="match status" value="1"/>
</dbReference>
<dbReference type="InterPro" id="IPR002156">
    <property type="entry name" value="RNaseH_domain"/>
</dbReference>